<feature type="compositionally biased region" description="Acidic residues" evidence="1">
    <location>
        <begin position="75"/>
        <end position="84"/>
    </location>
</feature>
<proteinExistence type="predicted"/>
<dbReference type="Proteomes" id="UP000037035">
    <property type="component" value="Unassembled WGS sequence"/>
</dbReference>
<dbReference type="EMBL" id="LAVV01007678">
    <property type="protein sequence ID" value="KNZ55133.1"/>
    <property type="molecule type" value="Genomic_DNA"/>
</dbReference>
<dbReference type="OrthoDB" id="6776856at2759"/>
<dbReference type="VEuPathDB" id="FungiDB:VP01_2759g7"/>
<protein>
    <submittedName>
        <fullName evidence="2">Uncharacterized protein</fullName>
    </submittedName>
</protein>
<evidence type="ECO:0000256" key="1">
    <source>
        <dbReference type="SAM" id="MobiDB-lite"/>
    </source>
</evidence>
<reference evidence="2 3" key="1">
    <citation type="submission" date="2015-08" db="EMBL/GenBank/DDBJ databases">
        <title>Next Generation Sequencing and Analysis of the Genome of Puccinia sorghi L Schw, the Causal Agent of Maize Common Rust.</title>
        <authorList>
            <person name="Rochi L."/>
            <person name="Burguener G."/>
            <person name="Darino M."/>
            <person name="Turjanski A."/>
            <person name="Kreff E."/>
            <person name="Dieguez M.J."/>
            <person name="Sacco F."/>
        </authorList>
    </citation>
    <scope>NUCLEOTIDE SEQUENCE [LARGE SCALE GENOMIC DNA]</scope>
    <source>
        <strain evidence="2 3">RO10H11247</strain>
    </source>
</reference>
<name>A0A0L6V2Z3_9BASI</name>
<comment type="caution">
    <text evidence="2">The sequence shown here is derived from an EMBL/GenBank/DDBJ whole genome shotgun (WGS) entry which is preliminary data.</text>
</comment>
<sequence>MGKLLGFNAELKSYRILVNDGRIVDTKNVTFLDFKLPPVSSDNWDDLLILEERTTPMQELKTKEAELDFNVKIEEPEEDFELDKEDYSSSGEEETQN</sequence>
<feature type="region of interest" description="Disordered" evidence="1">
    <location>
        <begin position="74"/>
        <end position="97"/>
    </location>
</feature>
<organism evidence="2 3">
    <name type="scientific">Puccinia sorghi</name>
    <dbReference type="NCBI Taxonomy" id="27349"/>
    <lineage>
        <taxon>Eukaryota</taxon>
        <taxon>Fungi</taxon>
        <taxon>Dikarya</taxon>
        <taxon>Basidiomycota</taxon>
        <taxon>Pucciniomycotina</taxon>
        <taxon>Pucciniomycetes</taxon>
        <taxon>Pucciniales</taxon>
        <taxon>Pucciniaceae</taxon>
        <taxon>Puccinia</taxon>
    </lineage>
</organism>
<evidence type="ECO:0000313" key="2">
    <source>
        <dbReference type="EMBL" id="KNZ55133.1"/>
    </source>
</evidence>
<gene>
    <name evidence="2" type="ORF">VP01_2759g7</name>
</gene>
<dbReference type="AlphaFoldDB" id="A0A0L6V2Z3"/>
<evidence type="ECO:0000313" key="3">
    <source>
        <dbReference type="Proteomes" id="UP000037035"/>
    </source>
</evidence>
<keyword evidence="3" id="KW-1185">Reference proteome</keyword>
<accession>A0A0L6V2Z3</accession>